<proteinExistence type="inferred from homology"/>
<dbReference type="InterPro" id="IPR026022">
    <property type="entry name" value="PhoU_dom"/>
</dbReference>
<keyword evidence="2" id="KW-0963">Cytoplasm</keyword>
<accession>A0ABS5SE36</accession>
<protein>
    <recommendedName>
        <fullName evidence="2">Phosphate-specific transport system accessory protein PhoU</fullName>
    </recommendedName>
</protein>
<keyword evidence="2" id="KW-0813">Transport</keyword>
<gene>
    <name evidence="4" type="primary">phoU</name>
    <name evidence="4" type="ORF">KI810_11250</name>
</gene>
<dbReference type="Pfam" id="PF01895">
    <property type="entry name" value="PhoU"/>
    <property type="match status" value="2"/>
</dbReference>
<evidence type="ECO:0000259" key="3">
    <source>
        <dbReference type="Pfam" id="PF01895"/>
    </source>
</evidence>
<evidence type="ECO:0000313" key="5">
    <source>
        <dbReference type="Proteomes" id="UP000756860"/>
    </source>
</evidence>
<dbReference type="Gene3D" id="1.20.58.220">
    <property type="entry name" value="Phosphate transport system protein phou homolog 2, domain 2"/>
    <property type="match status" value="2"/>
</dbReference>
<comment type="caution">
    <text evidence="4">The sequence shown here is derived from an EMBL/GenBank/DDBJ whole genome shotgun (WGS) entry which is preliminary data.</text>
</comment>
<reference evidence="4 5" key="1">
    <citation type="submission" date="2021-05" db="EMBL/GenBank/DDBJ databases">
        <title>The draft genome of Geobacter luticola JCM 17780.</title>
        <authorList>
            <person name="Xu Z."/>
            <person name="Masuda Y."/>
            <person name="Itoh H."/>
            <person name="Senoo K."/>
        </authorList>
    </citation>
    <scope>NUCLEOTIDE SEQUENCE [LARGE SCALE GENOMIC DNA]</scope>
    <source>
        <strain evidence="4 5">JCM 17780</strain>
    </source>
</reference>
<dbReference type="PANTHER" id="PTHR42930">
    <property type="entry name" value="PHOSPHATE-SPECIFIC TRANSPORT SYSTEM ACCESSORY PROTEIN PHOU"/>
    <property type="match status" value="1"/>
</dbReference>
<name>A0ABS5SE36_9BACT</name>
<dbReference type="Proteomes" id="UP000756860">
    <property type="component" value="Unassembled WGS sequence"/>
</dbReference>
<feature type="domain" description="PhoU" evidence="3">
    <location>
        <begin position="21"/>
        <end position="108"/>
    </location>
</feature>
<evidence type="ECO:0000313" key="4">
    <source>
        <dbReference type="EMBL" id="MBT0653634.1"/>
    </source>
</evidence>
<dbReference type="PIRSF" id="PIRSF003107">
    <property type="entry name" value="PhoU"/>
    <property type="match status" value="1"/>
</dbReference>
<dbReference type="NCBIfam" id="TIGR02135">
    <property type="entry name" value="phoU_full"/>
    <property type="match status" value="1"/>
</dbReference>
<dbReference type="EMBL" id="JAHCVK010000004">
    <property type="protein sequence ID" value="MBT0653634.1"/>
    <property type="molecule type" value="Genomic_DNA"/>
</dbReference>
<keyword evidence="2" id="KW-0592">Phosphate transport</keyword>
<dbReference type="InterPro" id="IPR028366">
    <property type="entry name" value="PhoU"/>
</dbReference>
<comment type="similarity">
    <text evidence="1 2">Belongs to the PhoU family.</text>
</comment>
<comment type="function">
    <text evidence="2">Plays a role in the regulation of phosphate uptake.</text>
</comment>
<evidence type="ECO:0000256" key="2">
    <source>
        <dbReference type="PIRNR" id="PIRNR003107"/>
    </source>
</evidence>
<sequence>MEREHFSRQYDAELNIIREKLLEMGGKVEVMLVNAMKALVERDTALAERTIAFDHEVNTLEMEIDDKCLEVLARRQPAGRDLRFITLAFKIVTDLERIGDQCANIAKRARELNAEPPLKPYIDLPRMAHCAIGMVKEALDSFVRGDDELAVKVCKDDEFVDQLNEQIQRELLTFMIEDPSTISRAIKVNHISKCIERIADHATNVAEMVIFMVKGKDIRHTIA</sequence>
<keyword evidence="5" id="KW-1185">Reference proteome</keyword>
<dbReference type="PANTHER" id="PTHR42930:SF3">
    <property type="entry name" value="PHOSPHATE-SPECIFIC TRANSPORT SYSTEM ACCESSORY PROTEIN PHOU"/>
    <property type="match status" value="1"/>
</dbReference>
<dbReference type="RefSeq" id="WP_214175631.1">
    <property type="nucleotide sequence ID" value="NZ_JAHCVK010000004.1"/>
</dbReference>
<feature type="domain" description="PhoU" evidence="3">
    <location>
        <begin position="125"/>
        <end position="209"/>
    </location>
</feature>
<comment type="subcellular location">
    <subcellularLocation>
        <location evidence="2">Cytoplasm</location>
    </subcellularLocation>
</comment>
<evidence type="ECO:0000256" key="1">
    <source>
        <dbReference type="ARBA" id="ARBA00008107"/>
    </source>
</evidence>
<dbReference type="SUPFAM" id="SSF109755">
    <property type="entry name" value="PhoU-like"/>
    <property type="match status" value="1"/>
</dbReference>
<comment type="subunit">
    <text evidence="2">Homodimer.</text>
</comment>
<dbReference type="InterPro" id="IPR038078">
    <property type="entry name" value="PhoU-like_sf"/>
</dbReference>
<organism evidence="4 5">
    <name type="scientific">Geomobilimonas luticola</name>
    <dbReference type="NCBI Taxonomy" id="1114878"/>
    <lineage>
        <taxon>Bacteria</taxon>
        <taxon>Pseudomonadati</taxon>
        <taxon>Thermodesulfobacteriota</taxon>
        <taxon>Desulfuromonadia</taxon>
        <taxon>Geobacterales</taxon>
        <taxon>Geobacteraceae</taxon>
        <taxon>Geomobilimonas</taxon>
    </lineage>
</organism>